<organism evidence="2 3">
    <name type="scientific">Nitzschia inconspicua</name>
    <dbReference type="NCBI Taxonomy" id="303405"/>
    <lineage>
        <taxon>Eukaryota</taxon>
        <taxon>Sar</taxon>
        <taxon>Stramenopiles</taxon>
        <taxon>Ochrophyta</taxon>
        <taxon>Bacillariophyta</taxon>
        <taxon>Bacillariophyceae</taxon>
        <taxon>Bacillariophycidae</taxon>
        <taxon>Bacillariales</taxon>
        <taxon>Bacillariaceae</taxon>
        <taxon>Nitzschia</taxon>
    </lineage>
</organism>
<comment type="caution">
    <text evidence="2">The sequence shown here is derived from an EMBL/GenBank/DDBJ whole genome shotgun (WGS) entry which is preliminary data.</text>
</comment>
<dbReference type="Proteomes" id="UP000693970">
    <property type="component" value="Unassembled WGS sequence"/>
</dbReference>
<dbReference type="EMBL" id="JAGRRH010000024">
    <property type="protein sequence ID" value="KAG7343359.1"/>
    <property type="molecule type" value="Genomic_DNA"/>
</dbReference>
<reference evidence="2" key="2">
    <citation type="submission" date="2021-04" db="EMBL/GenBank/DDBJ databases">
        <authorList>
            <person name="Podell S."/>
        </authorList>
    </citation>
    <scope>NUCLEOTIDE SEQUENCE</scope>
    <source>
        <strain evidence="2">Hildebrandi</strain>
    </source>
</reference>
<keyword evidence="1" id="KW-0732">Signal</keyword>
<sequence>MVVVHRFWLLALFSHLLLLESYNICDAVLAASDDTEQYDSLLHRQKRPQPAKDPTMPSPYPVTFQIQFQTNISNSNAGMSRENYRINGTLYHDWKQHAQRIDHAAGSYECVNFYQTEGECSLLFLSDGMYRIVTANESTRPSDASIDCCLDLPNMGAPPPEWAAQVPSTFKGWVWDEFNRVLAKEWWFDKFDEEKAGVWPFYHRSKIQGNKSSTLPFHTTREVAAGQNLPEGFPVIFTFPGKADGRQDIHYLPHTMKKSLPSDNSLFRLPEGCQHRLCSSLPYTASVRF</sequence>
<evidence type="ECO:0000256" key="1">
    <source>
        <dbReference type="SAM" id="SignalP"/>
    </source>
</evidence>
<gene>
    <name evidence="2" type="ORF">IV203_021304</name>
</gene>
<dbReference type="AlphaFoldDB" id="A0A9K3KHT5"/>
<keyword evidence="3" id="KW-1185">Reference proteome</keyword>
<accession>A0A9K3KHT5</accession>
<feature type="chain" id="PRO_5039923340" evidence="1">
    <location>
        <begin position="22"/>
        <end position="289"/>
    </location>
</feature>
<feature type="signal peptide" evidence="1">
    <location>
        <begin position="1"/>
        <end position="21"/>
    </location>
</feature>
<reference evidence="2" key="1">
    <citation type="journal article" date="2021" name="Sci. Rep.">
        <title>Diploid genomic architecture of Nitzschia inconspicua, an elite biomass production diatom.</title>
        <authorList>
            <person name="Oliver A."/>
            <person name="Podell S."/>
            <person name="Pinowska A."/>
            <person name="Traller J.C."/>
            <person name="Smith S.R."/>
            <person name="McClure R."/>
            <person name="Beliaev A."/>
            <person name="Bohutskyi P."/>
            <person name="Hill E.A."/>
            <person name="Rabines A."/>
            <person name="Zheng H."/>
            <person name="Allen L.Z."/>
            <person name="Kuo A."/>
            <person name="Grigoriev I.V."/>
            <person name="Allen A.E."/>
            <person name="Hazlebeck D."/>
            <person name="Allen E.E."/>
        </authorList>
    </citation>
    <scope>NUCLEOTIDE SEQUENCE</scope>
    <source>
        <strain evidence="2">Hildebrandi</strain>
    </source>
</reference>
<proteinExistence type="predicted"/>
<protein>
    <submittedName>
        <fullName evidence="2">Uncharacterized protein</fullName>
    </submittedName>
</protein>
<evidence type="ECO:0000313" key="2">
    <source>
        <dbReference type="EMBL" id="KAG7343359.1"/>
    </source>
</evidence>
<name>A0A9K3KHT5_9STRA</name>
<evidence type="ECO:0000313" key="3">
    <source>
        <dbReference type="Proteomes" id="UP000693970"/>
    </source>
</evidence>
<dbReference type="OrthoDB" id="406551at2759"/>